<sequence>MFMMMLCMIVSWMPIGALGAAQTGVKAEVTGAAGSPGQEVNVSVSMEPGTTQNIDDAIFGYQMELSYDPQTLELVQGKDTVTNEVGTLVFQANTGTSGKIGVKASAFPGLGFMVSKQKVFTVHFKIKNSATAADSTVTLTSAAYSRDDVTYPPVTSLTSGKVSITQKTASLSIGSVRGAPGDTVDVPVSLNEASTGVASYGMHISYDATALEVTKVTGSSGNLFDSAYDNAAGVIKAAWADEKGGDAALTAGKTLFTISFRIKDGATAGIKPLNLKGNEPEQFTVTDATAQEMTKTLQSGQVEVLFHLKAAAADSKVGLTWNHVTAATYYDVYMGTASGIYELNPRATVTQTTYSVQGLTNNTTYYFYIKASNEGGWIVNSNEVSATPKQGLDPNARPTLPQVTIVSNNANRSAAKTGDTVTLTFTASENLQGLPVVAIAGQPATVTSLGGNKFKADYTFTGQETEGLVPFTVDFVNTAGNQGIQVKETTDNSSVRYDKTAPTGTLSINGGAATTSSSAVTLTMTAADKTPADKMRMRLSNDKAAWSPWEPFSSSKSWTLASGEGLKTVYLELADEAGNVTAPPVQASIRLESGSSSSGSSSSSGGYAPAPGETIAIQVRNGADGSVVASTEIKRTKQSDGRITDEVRFTPEQADKAVSLLKAARSNTAKLIIPDLKDEVAELKVTLPKEAMTKLANEKITLQVVTRNGQISMPWDSLKGLTEDVYFRVVPVKAEQDRKAIEQRATKEQIVVKEAGSAEIGIVGRPVTIETNMPSRPVTLVLPLGVTKLSDKQTNQLGVFIEHSDGTKELVRGNIVKYDETGQLGIEFTISKFSTFTIVQMNAKTDVKAGKHQAYISGYPDGTFGPDKPITRAEMATILSRTYGKDGKKSSVSFTDLPATHWAKEAIDQASASGLMDGYPDGSFKPEETITRAEMARIADRLTASSLQSTGSFTDTTGHWAEASIGKAKAAAILNGYADGSFRPDQKLTRAEAVTIINKLLGRQDFGSASMKWSDVQEGHWAYNDIQEASTEHASK</sequence>
<dbReference type="Gene3D" id="2.60.40.680">
    <property type="match status" value="2"/>
</dbReference>
<keyword evidence="2" id="KW-0732">Signal</keyword>
<dbReference type="GO" id="GO:0030246">
    <property type="term" value="F:carbohydrate binding"/>
    <property type="evidence" value="ECO:0007669"/>
    <property type="project" value="InterPro"/>
</dbReference>
<dbReference type="eggNOG" id="COG1361">
    <property type="taxonomic scope" value="Bacteria"/>
</dbReference>
<dbReference type="Proteomes" id="UP000028123">
    <property type="component" value="Unassembled WGS sequence"/>
</dbReference>
<dbReference type="EMBL" id="JNVM01000014">
    <property type="protein sequence ID" value="KEQ24738.1"/>
    <property type="molecule type" value="Genomic_DNA"/>
</dbReference>
<dbReference type="InterPro" id="IPR001119">
    <property type="entry name" value="SLH_dom"/>
</dbReference>
<dbReference type="InterPro" id="IPR008965">
    <property type="entry name" value="CBM2/CBM3_carb-bd_dom_sf"/>
</dbReference>
<dbReference type="PROSITE" id="PS50853">
    <property type="entry name" value="FN3"/>
    <property type="match status" value="1"/>
</dbReference>
<dbReference type="eggNOG" id="COG4733">
    <property type="taxonomic scope" value="Bacteria"/>
</dbReference>
<evidence type="ECO:0000256" key="1">
    <source>
        <dbReference type="SAM" id="MobiDB-lite"/>
    </source>
</evidence>
<dbReference type="GO" id="GO:0000272">
    <property type="term" value="P:polysaccharide catabolic process"/>
    <property type="evidence" value="ECO:0007669"/>
    <property type="project" value="InterPro"/>
</dbReference>
<evidence type="ECO:0000259" key="3">
    <source>
        <dbReference type="PROSITE" id="PS50853"/>
    </source>
</evidence>
<feature type="signal peptide" evidence="2">
    <location>
        <begin position="1"/>
        <end position="19"/>
    </location>
</feature>
<accession>A0A081P215</accession>
<dbReference type="Gene3D" id="2.60.40.10">
    <property type="entry name" value="Immunoglobulins"/>
    <property type="match status" value="1"/>
</dbReference>
<evidence type="ECO:0000259" key="4">
    <source>
        <dbReference type="PROSITE" id="PS51272"/>
    </source>
</evidence>
<dbReference type="InterPro" id="IPR051465">
    <property type="entry name" value="Cell_Envelope_Struct_Comp"/>
</dbReference>
<gene>
    <name evidence="5" type="ORF">ET33_06570</name>
</gene>
<feature type="domain" description="SLH" evidence="4">
    <location>
        <begin position="954"/>
        <end position="1011"/>
    </location>
</feature>
<evidence type="ECO:0000313" key="5">
    <source>
        <dbReference type="EMBL" id="KEQ24738.1"/>
    </source>
</evidence>
<dbReference type="SUPFAM" id="SSF49265">
    <property type="entry name" value="Fibronectin type III"/>
    <property type="match status" value="1"/>
</dbReference>
<feature type="region of interest" description="Disordered" evidence="1">
    <location>
        <begin position="591"/>
        <end position="611"/>
    </location>
</feature>
<proteinExistence type="predicted"/>
<evidence type="ECO:0000313" key="6">
    <source>
        <dbReference type="Proteomes" id="UP000028123"/>
    </source>
</evidence>
<dbReference type="Pfam" id="PF00963">
    <property type="entry name" value="Cohesin"/>
    <property type="match status" value="2"/>
</dbReference>
<dbReference type="InterPro" id="IPR036116">
    <property type="entry name" value="FN3_sf"/>
</dbReference>
<name>A0A081P215_9BACL</name>
<protein>
    <recommendedName>
        <fullName evidence="7">Cellulosome anchor protein</fullName>
    </recommendedName>
</protein>
<dbReference type="InterPro" id="IPR002102">
    <property type="entry name" value="Cohesin_dom"/>
</dbReference>
<organism evidence="5 6">
    <name type="scientific">Paenibacillus tyrfis</name>
    <dbReference type="NCBI Taxonomy" id="1501230"/>
    <lineage>
        <taxon>Bacteria</taxon>
        <taxon>Bacillati</taxon>
        <taxon>Bacillota</taxon>
        <taxon>Bacilli</taxon>
        <taxon>Bacillales</taxon>
        <taxon>Paenibacillaceae</taxon>
        <taxon>Paenibacillus</taxon>
    </lineage>
</organism>
<dbReference type="eggNOG" id="COG5492">
    <property type="taxonomic scope" value="Bacteria"/>
</dbReference>
<dbReference type="CDD" id="cd08548">
    <property type="entry name" value="Type_I_cohesin_like"/>
    <property type="match status" value="1"/>
</dbReference>
<dbReference type="Pfam" id="PF00041">
    <property type="entry name" value="fn3"/>
    <property type="match status" value="1"/>
</dbReference>
<dbReference type="PANTHER" id="PTHR43308:SF1">
    <property type="entry name" value="OUTER MEMBRANE PROTEIN ALPHA"/>
    <property type="match status" value="1"/>
</dbReference>
<feature type="domain" description="SLH" evidence="4">
    <location>
        <begin position="890"/>
        <end position="953"/>
    </location>
</feature>
<comment type="caution">
    <text evidence="5">The sequence shown here is derived from an EMBL/GenBank/DDBJ whole genome shotgun (WGS) entry which is preliminary data.</text>
</comment>
<dbReference type="InterPro" id="IPR013783">
    <property type="entry name" value="Ig-like_fold"/>
</dbReference>
<dbReference type="Pfam" id="PF00395">
    <property type="entry name" value="SLH"/>
    <property type="match status" value="3"/>
</dbReference>
<dbReference type="SUPFAM" id="SSF49384">
    <property type="entry name" value="Carbohydrate-binding domain"/>
    <property type="match status" value="2"/>
</dbReference>
<keyword evidence="6" id="KW-1185">Reference proteome</keyword>
<feature type="domain" description="Fibronectin type-III" evidence="3">
    <location>
        <begin position="302"/>
        <end position="391"/>
    </location>
</feature>
<dbReference type="PROSITE" id="PS51272">
    <property type="entry name" value="SLH"/>
    <property type="match status" value="3"/>
</dbReference>
<dbReference type="CDD" id="cd00063">
    <property type="entry name" value="FN3"/>
    <property type="match status" value="1"/>
</dbReference>
<feature type="domain" description="SLH" evidence="4">
    <location>
        <begin position="830"/>
        <end position="889"/>
    </location>
</feature>
<evidence type="ECO:0008006" key="7">
    <source>
        <dbReference type="Google" id="ProtNLM"/>
    </source>
</evidence>
<dbReference type="PANTHER" id="PTHR43308">
    <property type="entry name" value="OUTER MEMBRANE PROTEIN ALPHA-RELATED"/>
    <property type="match status" value="1"/>
</dbReference>
<dbReference type="InterPro" id="IPR003961">
    <property type="entry name" value="FN3_dom"/>
</dbReference>
<reference evidence="5 6" key="1">
    <citation type="submission" date="2014-06" db="EMBL/GenBank/DDBJ databases">
        <title>Draft genome sequence of Paenibacillus sp. MSt1.</title>
        <authorList>
            <person name="Aw Y.K."/>
            <person name="Ong K.S."/>
            <person name="Gan H.M."/>
            <person name="Lee S.M."/>
        </authorList>
    </citation>
    <scope>NUCLEOTIDE SEQUENCE [LARGE SCALE GENOMIC DNA]</scope>
    <source>
        <strain evidence="5 6">MSt1</strain>
    </source>
</reference>
<evidence type="ECO:0000256" key="2">
    <source>
        <dbReference type="SAM" id="SignalP"/>
    </source>
</evidence>
<feature type="compositionally biased region" description="Low complexity" evidence="1">
    <location>
        <begin position="593"/>
        <end position="606"/>
    </location>
</feature>
<feature type="chain" id="PRO_5038727396" description="Cellulosome anchor protein" evidence="2">
    <location>
        <begin position="20"/>
        <end position="1036"/>
    </location>
</feature>
<dbReference type="AlphaFoldDB" id="A0A081P215"/>